<keyword evidence="1 2" id="KW-0732">Signal</keyword>
<evidence type="ECO:0000313" key="7">
    <source>
        <dbReference type="EMBL" id="KAA5405423.1"/>
    </source>
</evidence>
<dbReference type="EMBL" id="VVZA01000007">
    <property type="protein sequence ID" value="KAA5405423.1"/>
    <property type="molecule type" value="Genomic_DNA"/>
</dbReference>
<accession>A0A076IJQ2</accession>
<dbReference type="Pfam" id="PF13505">
    <property type="entry name" value="OMP_b-brl"/>
    <property type="match status" value="1"/>
</dbReference>
<evidence type="ECO:0000313" key="13">
    <source>
        <dbReference type="Proteomes" id="UP000441162"/>
    </source>
</evidence>
<reference evidence="8" key="3">
    <citation type="submission" date="2023-10" db="EMBL/GenBank/DDBJ databases">
        <title>Genome of Potential pathogenic bacteria in Crohn's disease.</title>
        <authorList>
            <person name="Rodriguez-Palacios A."/>
        </authorList>
    </citation>
    <scope>NUCLEOTIDE SEQUENCE</scope>
    <source>
        <strain evidence="8">CavFT-hAR62</strain>
    </source>
</reference>
<proteinExistence type="predicted"/>
<evidence type="ECO:0000313" key="12">
    <source>
        <dbReference type="Proteomes" id="UP000347681"/>
    </source>
</evidence>
<dbReference type="Proteomes" id="UP000441162">
    <property type="component" value="Unassembled WGS sequence"/>
</dbReference>
<feature type="domain" description="Outer membrane protein beta-barrel" evidence="3">
    <location>
        <begin position="47"/>
        <end position="215"/>
    </location>
</feature>
<evidence type="ECO:0000256" key="2">
    <source>
        <dbReference type="SAM" id="SignalP"/>
    </source>
</evidence>
<dbReference type="Proteomes" id="UP000294834">
    <property type="component" value="Unassembled WGS sequence"/>
</dbReference>
<protein>
    <submittedName>
        <fullName evidence="8">Outer membrane beta-barrel protein</fullName>
    </submittedName>
    <submittedName>
        <fullName evidence="7">Porin family protein</fullName>
    </submittedName>
</protein>
<reference evidence="9 11" key="2">
    <citation type="journal article" date="2019" name="Nat. Microbiol.">
        <title>Genomic variation and strain-specific functional adaptation in the human gut microbiome during early life.</title>
        <authorList>
            <person name="Vatanen T."/>
            <person name="Plichta D.R."/>
            <person name="Somani J."/>
            <person name="Munch P.C."/>
            <person name="Arthur T.D."/>
            <person name="Hall A.B."/>
            <person name="Rudolf S."/>
            <person name="Oakeley E.J."/>
            <person name="Ke X."/>
            <person name="Young R.A."/>
            <person name="Haiser H.J."/>
            <person name="Kolde R."/>
            <person name="Yassour M."/>
            <person name="Luopajarvi K."/>
            <person name="Siljander H."/>
            <person name="Virtanen S.M."/>
            <person name="Ilonen J."/>
            <person name="Uibo R."/>
            <person name="Tillmann V."/>
            <person name="Mokurov S."/>
            <person name="Dorshakova N."/>
            <person name="Porter J.A."/>
            <person name="McHardy A.C."/>
            <person name="Lahdesmaki H."/>
            <person name="Vlamakis H."/>
            <person name="Huttenhower C."/>
            <person name="Knip M."/>
            <person name="Xavier R.J."/>
        </authorList>
    </citation>
    <scope>NUCLEOTIDE SEQUENCE [LARGE SCALE GENOMIC DNA]</scope>
    <source>
        <strain evidence="9 11">RJX1052</strain>
    </source>
</reference>
<gene>
    <name evidence="10" type="ORF">E1J06_00315</name>
    <name evidence="9" type="ORF">E1J06_25125</name>
    <name evidence="7" type="ORF">F2Y51_10400</name>
    <name evidence="6" type="ORF">F2Y58_11585</name>
    <name evidence="5" type="ORF">F2Y61_09140</name>
    <name evidence="4" type="ORF">F2Z07_09570</name>
    <name evidence="8" type="ORF">RVH45_09945</name>
</gene>
<evidence type="ECO:0000313" key="5">
    <source>
        <dbReference type="EMBL" id="KAA5384425.1"/>
    </source>
</evidence>
<sequence>MKCKLCFLLTAMLLYSSVLYAQFGTSERSILSLQTGPTFYTGKLIGVAGHSSSLRNGIGWSGSYTYLIGNKPAIRVGFGVLYQGSRYTNDMPNSSDKIQTHYFAPQFSLHWLKQQFSLYFTTGTGYQLYQDNSTVYDKPRKVSMNKWAANFGIGGEYRAFTHWGVSARINYILAYSGEYSVRYHDKEWMVQPHYPMKGADDISQLGFSVGINYHF</sequence>
<dbReference type="EMBL" id="VVZB01000003">
    <property type="protein sequence ID" value="KAA5384425.1"/>
    <property type="molecule type" value="Genomic_DNA"/>
</dbReference>
<dbReference type="Proteomes" id="UP001181086">
    <property type="component" value="Unassembled WGS sequence"/>
</dbReference>
<dbReference type="InterPro" id="IPR027385">
    <property type="entry name" value="Beta-barrel_OMP"/>
</dbReference>
<evidence type="ECO:0000313" key="15">
    <source>
        <dbReference type="Proteomes" id="UP000481700"/>
    </source>
</evidence>
<evidence type="ECO:0000313" key="6">
    <source>
        <dbReference type="EMBL" id="KAA5398162.1"/>
    </source>
</evidence>
<dbReference type="Gene3D" id="2.40.160.20">
    <property type="match status" value="1"/>
</dbReference>
<evidence type="ECO:0000313" key="4">
    <source>
        <dbReference type="EMBL" id="KAA5320926.1"/>
    </source>
</evidence>
<dbReference type="eggNOG" id="ENOG5033TU9">
    <property type="taxonomic scope" value="Bacteria"/>
</dbReference>
<dbReference type="EMBL" id="VVZV01000008">
    <property type="protein sequence ID" value="KAA5320926.1"/>
    <property type="molecule type" value="Genomic_DNA"/>
</dbReference>
<feature type="chain" id="PRO_5014216469" evidence="2">
    <location>
        <begin position="22"/>
        <end position="215"/>
    </location>
</feature>
<name>A0A076IJQ2_9BACT</name>
<reference evidence="12 13" key="1">
    <citation type="journal article" date="2019" name="Nat. Med.">
        <title>A library of human gut bacterial isolates paired with longitudinal multiomics data enables mechanistic microbiome research.</title>
        <authorList>
            <person name="Poyet M."/>
            <person name="Groussin M."/>
            <person name="Gibbons S.M."/>
            <person name="Avila-Pacheco J."/>
            <person name="Jiang X."/>
            <person name="Kearney S.M."/>
            <person name="Perrotta A.R."/>
            <person name="Berdy B."/>
            <person name="Zhao S."/>
            <person name="Lieberman T.D."/>
            <person name="Swanson P.K."/>
            <person name="Smith M."/>
            <person name="Roesemann S."/>
            <person name="Alexander J.E."/>
            <person name="Rich S.A."/>
            <person name="Livny J."/>
            <person name="Vlamakis H."/>
            <person name="Clish C."/>
            <person name="Bullock K."/>
            <person name="Deik A."/>
            <person name="Scott J."/>
            <person name="Pierce K.A."/>
            <person name="Xavier R.J."/>
            <person name="Alm E.J."/>
        </authorList>
    </citation>
    <scope>NUCLEOTIDE SEQUENCE [LARGE SCALE GENOMIC DNA]</scope>
    <source>
        <strain evidence="6 14">BIOML-A1</strain>
        <strain evidence="4 15">BIOML-A25</strain>
        <strain evidence="7 13">BIOML-A4</strain>
        <strain evidence="5 12">BIOML-A5</strain>
    </source>
</reference>
<dbReference type="AlphaFoldDB" id="A0A076IJQ2"/>
<dbReference type="RefSeq" id="WP_032942935.1">
    <property type="nucleotide sequence ID" value="NZ_BAABYF010000001.1"/>
</dbReference>
<dbReference type="KEGG" id="bdh:GV66_04900"/>
<organism evidence="7 13">
    <name type="scientific">Phocaeicola dorei</name>
    <dbReference type="NCBI Taxonomy" id="357276"/>
    <lineage>
        <taxon>Bacteria</taxon>
        <taxon>Pseudomonadati</taxon>
        <taxon>Bacteroidota</taxon>
        <taxon>Bacteroidia</taxon>
        <taxon>Bacteroidales</taxon>
        <taxon>Bacteroidaceae</taxon>
        <taxon>Phocaeicola</taxon>
    </lineage>
</organism>
<evidence type="ECO:0000313" key="11">
    <source>
        <dbReference type="Proteomes" id="UP000294834"/>
    </source>
</evidence>
<feature type="signal peptide" evidence="2">
    <location>
        <begin position="1"/>
        <end position="21"/>
    </location>
</feature>
<evidence type="ECO:0000313" key="9">
    <source>
        <dbReference type="EMBL" id="TDB02589.1"/>
    </source>
</evidence>
<dbReference type="InterPro" id="IPR011250">
    <property type="entry name" value="OMP/PagP_B-barrel"/>
</dbReference>
<evidence type="ECO:0000259" key="3">
    <source>
        <dbReference type="Pfam" id="PF13505"/>
    </source>
</evidence>
<comment type="caution">
    <text evidence="7">The sequence shown here is derived from an EMBL/GenBank/DDBJ whole genome shotgun (WGS) entry which is preliminary data.</text>
</comment>
<evidence type="ECO:0000313" key="10">
    <source>
        <dbReference type="EMBL" id="TDB05979.1"/>
    </source>
</evidence>
<dbReference type="Proteomes" id="UP000481616">
    <property type="component" value="Unassembled WGS sequence"/>
</dbReference>
<evidence type="ECO:0000313" key="14">
    <source>
        <dbReference type="Proteomes" id="UP000481616"/>
    </source>
</evidence>
<dbReference type="EMBL" id="SLTX01000004">
    <property type="protein sequence ID" value="TDB02589.1"/>
    <property type="molecule type" value="Genomic_DNA"/>
</dbReference>
<dbReference type="EMBL" id="JAWDEV010000010">
    <property type="protein sequence ID" value="MDU0270211.1"/>
    <property type="molecule type" value="Genomic_DNA"/>
</dbReference>
<evidence type="ECO:0000256" key="1">
    <source>
        <dbReference type="ARBA" id="ARBA00022729"/>
    </source>
</evidence>
<dbReference type="KEGG" id="bdo:EL88_01570"/>
<dbReference type="Proteomes" id="UP000347681">
    <property type="component" value="Unassembled WGS sequence"/>
</dbReference>
<dbReference type="EMBL" id="VVYY01000008">
    <property type="protein sequence ID" value="KAA5398162.1"/>
    <property type="molecule type" value="Genomic_DNA"/>
</dbReference>
<dbReference type="SUPFAM" id="SSF56925">
    <property type="entry name" value="OMPA-like"/>
    <property type="match status" value="1"/>
</dbReference>
<evidence type="ECO:0000313" key="8">
    <source>
        <dbReference type="EMBL" id="MDU0270211.1"/>
    </source>
</evidence>
<dbReference type="Proteomes" id="UP000481700">
    <property type="component" value="Unassembled WGS sequence"/>
</dbReference>
<dbReference type="EMBL" id="SLTX01000001">
    <property type="protein sequence ID" value="TDB05979.1"/>
    <property type="molecule type" value="Genomic_DNA"/>
</dbReference>